<gene>
    <name evidence="4" type="ORF">J416_01864</name>
</gene>
<keyword evidence="1" id="KW-0813">Transport</keyword>
<keyword evidence="3 4" id="KW-0067">ATP-binding</keyword>
<protein>
    <submittedName>
        <fullName evidence="4">ABC transporter ATP-binding protein</fullName>
    </submittedName>
</protein>
<dbReference type="RefSeq" id="WP_003463468.1">
    <property type="nucleotide sequence ID" value="NZ_APML01000005.1"/>
</dbReference>
<evidence type="ECO:0000256" key="3">
    <source>
        <dbReference type="ARBA" id="ARBA00022840"/>
    </source>
</evidence>
<evidence type="ECO:0000256" key="2">
    <source>
        <dbReference type="ARBA" id="ARBA00022741"/>
    </source>
</evidence>
<dbReference type="STRING" id="1308866.J416_01864"/>
<dbReference type="EMBL" id="APML01000005">
    <property type="protein sequence ID" value="ENH98201.1"/>
    <property type="molecule type" value="Genomic_DNA"/>
</dbReference>
<proteinExistence type="predicted"/>
<sequence>MYYIPSDFYLPEYLSGKEYAEFVFSRYEETDRRFFDFLIGLYHLKSSLNKKISDYSYGMKKKLQIATSLALNINYILADEIFNGLDYESFLLTEYLINKFSANRKFILISHNMDYINRNTQANVYLMSNGQMDLIKDINKIEEIVINIGELKNYYEEIDGFLRNYKDINE</sequence>
<organism evidence="4 5">
    <name type="scientific">Gracilibacillus halophilus YIM-C55.5</name>
    <dbReference type="NCBI Taxonomy" id="1308866"/>
    <lineage>
        <taxon>Bacteria</taxon>
        <taxon>Bacillati</taxon>
        <taxon>Bacillota</taxon>
        <taxon>Bacilli</taxon>
        <taxon>Bacillales</taxon>
        <taxon>Bacillaceae</taxon>
        <taxon>Gracilibacillus</taxon>
    </lineage>
</organism>
<evidence type="ECO:0000313" key="4">
    <source>
        <dbReference type="EMBL" id="ENH98201.1"/>
    </source>
</evidence>
<dbReference type="PANTHER" id="PTHR42939">
    <property type="entry name" value="ABC TRANSPORTER ATP-BINDING PROTEIN ALBC-RELATED"/>
    <property type="match status" value="1"/>
</dbReference>
<dbReference type="OrthoDB" id="9804819at2"/>
<dbReference type="InterPro" id="IPR051782">
    <property type="entry name" value="ABC_Transporter_VariousFunc"/>
</dbReference>
<dbReference type="GO" id="GO:0005524">
    <property type="term" value="F:ATP binding"/>
    <property type="evidence" value="ECO:0007669"/>
    <property type="project" value="UniProtKB-KW"/>
</dbReference>
<dbReference type="Gene3D" id="3.40.50.300">
    <property type="entry name" value="P-loop containing nucleotide triphosphate hydrolases"/>
    <property type="match status" value="1"/>
</dbReference>
<dbReference type="Proteomes" id="UP000012283">
    <property type="component" value="Unassembled WGS sequence"/>
</dbReference>
<dbReference type="AlphaFoldDB" id="N4WYS7"/>
<keyword evidence="2" id="KW-0547">Nucleotide-binding</keyword>
<evidence type="ECO:0000313" key="5">
    <source>
        <dbReference type="Proteomes" id="UP000012283"/>
    </source>
</evidence>
<accession>N4WYS7</accession>
<dbReference type="InterPro" id="IPR027417">
    <property type="entry name" value="P-loop_NTPase"/>
</dbReference>
<dbReference type="PATRIC" id="fig|1308866.3.peg.380"/>
<comment type="caution">
    <text evidence="4">The sequence shown here is derived from an EMBL/GenBank/DDBJ whole genome shotgun (WGS) entry which is preliminary data.</text>
</comment>
<dbReference type="eggNOG" id="COG1131">
    <property type="taxonomic scope" value="Bacteria"/>
</dbReference>
<reference evidence="4 5" key="1">
    <citation type="submission" date="2013-03" db="EMBL/GenBank/DDBJ databases">
        <title>Draft genome sequence of Gracibacillus halophilus YIM-C55.5, a moderately halophilic and thermophilic organism from the Xiaochaidamu salt lake.</title>
        <authorList>
            <person name="Sugumar T."/>
            <person name="Polireddy D.R."/>
            <person name="Antony A."/>
            <person name="Madhava Y.R."/>
            <person name="Sivakumar N."/>
        </authorList>
    </citation>
    <scope>NUCLEOTIDE SEQUENCE [LARGE SCALE GENOMIC DNA]</scope>
    <source>
        <strain evidence="4 5">YIM-C55.5</strain>
    </source>
</reference>
<name>N4WYS7_9BACI</name>
<dbReference type="PANTHER" id="PTHR42939:SF1">
    <property type="entry name" value="ABC TRANSPORTER ATP-BINDING PROTEIN ALBC-RELATED"/>
    <property type="match status" value="1"/>
</dbReference>
<evidence type="ECO:0000256" key="1">
    <source>
        <dbReference type="ARBA" id="ARBA00022448"/>
    </source>
</evidence>
<keyword evidence="5" id="KW-1185">Reference proteome</keyword>
<dbReference type="SUPFAM" id="SSF52540">
    <property type="entry name" value="P-loop containing nucleoside triphosphate hydrolases"/>
    <property type="match status" value="1"/>
</dbReference>